<gene>
    <name evidence="2" type="ORF">DPQ33_16095</name>
</gene>
<protein>
    <submittedName>
        <fullName evidence="2">DUF2304 domain-containing protein</fullName>
    </submittedName>
</protein>
<proteinExistence type="predicted"/>
<dbReference type="InterPro" id="IPR019277">
    <property type="entry name" value="DUF2304"/>
</dbReference>
<dbReference type="AlphaFoldDB" id="A0A7M3MB46"/>
<comment type="caution">
    <text evidence="2">The sequence shown here is derived from an EMBL/GenBank/DDBJ whole genome shotgun (WGS) entry which is preliminary data.</text>
</comment>
<name>A0A7M3MB46_9BACT</name>
<dbReference type="EMBL" id="QMIE01000018">
    <property type="protein sequence ID" value="TVM15213.1"/>
    <property type="molecule type" value="Genomic_DNA"/>
</dbReference>
<sequence>MSNYHVFSLVLGIIISGLILALVRKDVLYKRYAVSWLSVAVLVIAFGAFPRLSDYLAQFLNISYPPTLVMILGICFLLVKCLLGDIERTRHENMIRQLARKVALDEAKSEYSKKFE</sequence>
<organism evidence="2 3">
    <name type="scientific">Oceanidesulfovibrio indonesiensis</name>
    <dbReference type="NCBI Taxonomy" id="54767"/>
    <lineage>
        <taxon>Bacteria</taxon>
        <taxon>Pseudomonadati</taxon>
        <taxon>Thermodesulfobacteriota</taxon>
        <taxon>Desulfovibrionia</taxon>
        <taxon>Desulfovibrionales</taxon>
        <taxon>Desulfovibrionaceae</taxon>
        <taxon>Oceanidesulfovibrio</taxon>
    </lineage>
</organism>
<accession>A0A7M3MB46</accession>
<keyword evidence="3" id="KW-1185">Reference proteome</keyword>
<feature type="transmembrane region" description="Helical" evidence="1">
    <location>
        <begin position="32"/>
        <end position="50"/>
    </location>
</feature>
<dbReference type="Pfam" id="PF10066">
    <property type="entry name" value="DUF2304"/>
    <property type="match status" value="1"/>
</dbReference>
<keyword evidence="1" id="KW-1133">Transmembrane helix</keyword>
<dbReference type="RefSeq" id="WP_144304248.1">
    <property type="nucleotide sequence ID" value="NZ_QMIE01000018.1"/>
</dbReference>
<feature type="transmembrane region" description="Helical" evidence="1">
    <location>
        <begin position="6"/>
        <end position="23"/>
    </location>
</feature>
<evidence type="ECO:0000313" key="3">
    <source>
        <dbReference type="Proteomes" id="UP000448292"/>
    </source>
</evidence>
<dbReference type="Proteomes" id="UP000448292">
    <property type="component" value="Unassembled WGS sequence"/>
</dbReference>
<evidence type="ECO:0000313" key="2">
    <source>
        <dbReference type="EMBL" id="TVM15213.1"/>
    </source>
</evidence>
<reference evidence="2 3" key="1">
    <citation type="submission" date="2018-06" db="EMBL/GenBank/DDBJ databases">
        <title>Complete genome of Desulfovibrio indonesiensis P37SLT.</title>
        <authorList>
            <person name="Crispim J.S."/>
            <person name="Vidigal P.M.P."/>
            <person name="Silva L.C.F."/>
            <person name="Laguardia C.N."/>
            <person name="Araujo L.C."/>
            <person name="Dias R.S."/>
            <person name="Sousa M.P."/>
            <person name="Paula S.O."/>
            <person name="Silva C."/>
        </authorList>
    </citation>
    <scope>NUCLEOTIDE SEQUENCE [LARGE SCALE GENOMIC DNA]</scope>
    <source>
        <strain evidence="2 3">P37SLT</strain>
    </source>
</reference>
<keyword evidence="1" id="KW-0812">Transmembrane</keyword>
<evidence type="ECO:0000256" key="1">
    <source>
        <dbReference type="SAM" id="Phobius"/>
    </source>
</evidence>
<feature type="transmembrane region" description="Helical" evidence="1">
    <location>
        <begin position="62"/>
        <end position="83"/>
    </location>
</feature>
<keyword evidence="1" id="KW-0472">Membrane</keyword>
<dbReference type="OrthoDB" id="5457878at2"/>